<dbReference type="InterPro" id="IPR036404">
    <property type="entry name" value="Jacalin-like_lectin_dom_sf"/>
</dbReference>
<dbReference type="CDD" id="cd09612">
    <property type="entry name" value="Jacalin"/>
    <property type="match status" value="1"/>
</dbReference>
<dbReference type="GO" id="GO:0030246">
    <property type="term" value="F:carbohydrate binding"/>
    <property type="evidence" value="ECO:0007669"/>
    <property type="project" value="UniProtKB-KW"/>
</dbReference>
<dbReference type="PROSITE" id="PS51752">
    <property type="entry name" value="JACALIN_LECTIN"/>
    <property type="match status" value="1"/>
</dbReference>
<feature type="domain" description="Jacalin-type lectin" evidence="2">
    <location>
        <begin position="4"/>
        <end position="154"/>
    </location>
</feature>
<dbReference type="AlphaFoldDB" id="A0A0A9BQN6"/>
<protein>
    <recommendedName>
        <fullName evidence="2">Jacalin-type lectin domain-containing protein</fullName>
    </recommendedName>
</protein>
<dbReference type="SMART" id="SM00915">
    <property type="entry name" value="Jacalin"/>
    <property type="match status" value="1"/>
</dbReference>
<dbReference type="SUPFAM" id="SSF51101">
    <property type="entry name" value="Mannose-binding lectins"/>
    <property type="match status" value="1"/>
</dbReference>
<dbReference type="Pfam" id="PF01419">
    <property type="entry name" value="Jacalin"/>
    <property type="match status" value="1"/>
</dbReference>
<dbReference type="PANTHER" id="PTHR46506">
    <property type="entry name" value="OS05G0143600 PROTEIN"/>
    <property type="match status" value="1"/>
</dbReference>
<name>A0A0A9BQN6_ARUDO</name>
<reference evidence="3" key="1">
    <citation type="submission" date="2014-09" db="EMBL/GenBank/DDBJ databases">
        <authorList>
            <person name="Magalhaes I.L.F."/>
            <person name="Oliveira U."/>
            <person name="Santos F.R."/>
            <person name="Vidigal T.H.D.A."/>
            <person name="Brescovit A.D."/>
            <person name="Santos A.J."/>
        </authorList>
    </citation>
    <scope>NUCLEOTIDE SEQUENCE</scope>
    <source>
        <tissue evidence="3">Shoot tissue taken approximately 20 cm above the soil surface</tissue>
    </source>
</reference>
<evidence type="ECO:0000313" key="3">
    <source>
        <dbReference type="EMBL" id="JAD61577.1"/>
    </source>
</evidence>
<dbReference type="InterPro" id="IPR033734">
    <property type="entry name" value="Jacalin-like_lectin_dom_plant"/>
</dbReference>
<dbReference type="EMBL" id="GBRH01236318">
    <property type="protein sequence ID" value="JAD61577.1"/>
    <property type="molecule type" value="Transcribed_RNA"/>
</dbReference>
<evidence type="ECO:0000259" key="2">
    <source>
        <dbReference type="PROSITE" id="PS51752"/>
    </source>
</evidence>
<keyword evidence="1" id="KW-0430">Lectin</keyword>
<sequence length="155" mass="16880">MNSLAKIGLFGSASGDNHDITVAPLRLETITIYSGDVVDSLAFSYRDRENQLHTAGRWGGTGGGIRQIQLGPSEYVKEVNGTYGLYTYGTHGRVEAITNFTIVTNHRSYGPYGTGKLDTETRFSVPVMNNGSIVGFFAHTGRYYVNGVGVYVKPF</sequence>
<dbReference type="InterPro" id="IPR001229">
    <property type="entry name" value="Jacalin-like_lectin_dom"/>
</dbReference>
<organism evidence="3">
    <name type="scientific">Arundo donax</name>
    <name type="common">Giant reed</name>
    <name type="synonym">Donax arundinaceus</name>
    <dbReference type="NCBI Taxonomy" id="35708"/>
    <lineage>
        <taxon>Eukaryota</taxon>
        <taxon>Viridiplantae</taxon>
        <taxon>Streptophyta</taxon>
        <taxon>Embryophyta</taxon>
        <taxon>Tracheophyta</taxon>
        <taxon>Spermatophyta</taxon>
        <taxon>Magnoliopsida</taxon>
        <taxon>Liliopsida</taxon>
        <taxon>Poales</taxon>
        <taxon>Poaceae</taxon>
        <taxon>PACMAD clade</taxon>
        <taxon>Arundinoideae</taxon>
        <taxon>Arundineae</taxon>
        <taxon>Arundo</taxon>
    </lineage>
</organism>
<dbReference type="Gene3D" id="2.100.10.30">
    <property type="entry name" value="Jacalin-like lectin domain"/>
    <property type="match status" value="1"/>
</dbReference>
<accession>A0A0A9BQN6</accession>
<evidence type="ECO:0000256" key="1">
    <source>
        <dbReference type="ARBA" id="ARBA00022734"/>
    </source>
</evidence>
<reference evidence="3" key="2">
    <citation type="journal article" date="2015" name="Data Brief">
        <title>Shoot transcriptome of the giant reed, Arundo donax.</title>
        <authorList>
            <person name="Barrero R.A."/>
            <person name="Guerrero F.D."/>
            <person name="Moolhuijzen P."/>
            <person name="Goolsby J.A."/>
            <person name="Tidwell J."/>
            <person name="Bellgard S.E."/>
            <person name="Bellgard M.I."/>
        </authorList>
    </citation>
    <scope>NUCLEOTIDE SEQUENCE</scope>
    <source>
        <tissue evidence="3">Shoot tissue taken approximately 20 cm above the soil surface</tissue>
    </source>
</reference>
<proteinExistence type="predicted"/>